<keyword evidence="2" id="KW-1185">Reference proteome</keyword>
<evidence type="ECO:0000313" key="1">
    <source>
        <dbReference type="EMBL" id="SOD78202.1"/>
    </source>
</evidence>
<name>A0A286F4U6_9BACT</name>
<dbReference type="EMBL" id="OCNH01000001">
    <property type="protein sequence ID" value="SOD78202.1"/>
    <property type="molecule type" value="Genomic_DNA"/>
</dbReference>
<proteinExistence type="predicted"/>
<protein>
    <submittedName>
        <fullName evidence="1">Uncharacterized protein</fullName>
    </submittedName>
</protein>
<dbReference type="Proteomes" id="UP000219452">
    <property type="component" value="Unassembled WGS sequence"/>
</dbReference>
<reference evidence="2" key="1">
    <citation type="submission" date="2017-09" db="EMBL/GenBank/DDBJ databases">
        <authorList>
            <person name="Varghese N."/>
            <person name="Submissions S."/>
        </authorList>
    </citation>
    <scope>NUCLEOTIDE SEQUENCE [LARGE SCALE GENOMIC DNA]</scope>
    <source>
        <strain evidence="2">DSM 29961</strain>
    </source>
</reference>
<evidence type="ECO:0000313" key="2">
    <source>
        <dbReference type="Proteomes" id="UP000219452"/>
    </source>
</evidence>
<dbReference type="AlphaFoldDB" id="A0A286F4U6"/>
<accession>A0A286F4U6</accession>
<sequence length="37" mass="4231">MCYEGVSYGIQALVLLKIRHRATQRLTRKKLVDLSAV</sequence>
<gene>
    <name evidence="1" type="ORF">SAMN06269250_0344</name>
</gene>
<organism evidence="1 2">
    <name type="scientific">Spirosoma fluviale</name>
    <dbReference type="NCBI Taxonomy" id="1597977"/>
    <lineage>
        <taxon>Bacteria</taxon>
        <taxon>Pseudomonadati</taxon>
        <taxon>Bacteroidota</taxon>
        <taxon>Cytophagia</taxon>
        <taxon>Cytophagales</taxon>
        <taxon>Cytophagaceae</taxon>
        <taxon>Spirosoma</taxon>
    </lineage>
</organism>